<dbReference type="STRING" id="1380566.A0A179FID3"/>
<sequence>MATIQTHLSILEAKAASHGSLPLLKIPNGDLPDNGWRDVTFAQFLNDVETYARYWVQEFSKAGWEKQSIIGIWLKGTSYLDLVNIWAVSRAGYIPQLISIRMPNPDVVFEMLKQAGAAALIVDPSFEPLLTETTLPILFSASLTSSSGDGLPKLPQLDTPPDPNDTLMIFHTSGSTSGNPKLVPVTARWLDFAIEKMSHSKLLSSSGKQQVVVSGGSFCHMASNLLMWGYIYRSGCIIVPTELPYSSSELKQMVSQCGLTKLNMFSGFLSKMLAEARHDESVLAMLKDFEYVVYSGLVLNEEDRAWAQNQGLKLVNVFASTEVGVMLQSDEPSGNILKPAPGTIYEFIPLPDTLSLEKPLLELVVFPESKDCPPTQLRSPVTGKFHTGDLFTEEDPGLYTFQGRNDAWIKMENAMRCNTAEIEENAMQTCGADLIDVAAVVGAGRPSPVLIVEPKEGKAISGSESSINSLRSEILQRILPFQSRRYIHERVDNISLVLIAPRGSLPRTATKGNIRRAVVEQQYQTEMDSIFLLPN</sequence>
<dbReference type="AlphaFoldDB" id="A0A179FID3"/>
<comment type="similarity">
    <text evidence="1">Belongs to the ATP-dependent AMP-binding enzyme family.</text>
</comment>
<dbReference type="Gene3D" id="3.40.50.12780">
    <property type="entry name" value="N-terminal domain of ligase-like"/>
    <property type="match status" value="1"/>
</dbReference>
<comment type="caution">
    <text evidence="3">The sequence shown here is derived from an EMBL/GenBank/DDBJ whole genome shotgun (WGS) entry which is preliminary data.</text>
</comment>
<evidence type="ECO:0000313" key="4">
    <source>
        <dbReference type="Proteomes" id="UP000078397"/>
    </source>
</evidence>
<name>A0A179FID3_METCM</name>
<dbReference type="PANTHER" id="PTHR43201:SF8">
    <property type="entry name" value="ACYL-COA SYNTHETASE FAMILY MEMBER 3"/>
    <property type="match status" value="1"/>
</dbReference>
<dbReference type="GeneID" id="28849276"/>
<dbReference type="InterPro" id="IPR042099">
    <property type="entry name" value="ANL_N_sf"/>
</dbReference>
<organism evidence="3 4">
    <name type="scientific">Pochonia chlamydosporia 170</name>
    <dbReference type="NCBI Taxonomy" id="1380566"/>
    <lineage>
        <taxon>Eukaryota</taxon>
        <taxon>Fungi</taxon>
        <taxon>Dikarya</taxon>
        <taxon>Ascomycota</taxon>
        <taxon>Pezizomycotina</taxon>
        <taxon>Sordariomycetes</taxon>
        <taxon>Hypocreomycetidae</taxon>
        <taxon>Hypocreales</taxon>
        <taxon>Clavicipitaceae</taxon>
        <taxon>Pochonia</taxon>
    </lineage>
</organism>
<dbReference type="OrthoDB" id="429813at2759"/>
<evidence type="ECO:0000313" key="3">
    <source>
        <dbReference type="EMBL" id="OAQ65038.1"/>
    </source>
</evidence>
<dbReference type="InterPro" id="IPR000873">
    <property type="entry name" value="AMP-dep_synth/lig_dom"/>
</dbReference>
<dbReference type="KEGG" id="pchm:VFPPC_06214"/>
<dbReference type="Pfam" id="PF23562">
    <property type="entry name" value="AMP-binding_C_3"/>
    <property type="match status" value="1"/>
</dbReference>
<dbReference type="SUPFAM" id="SSF56801">
    <property type="entry name" value="Acetyl-CoA synthetase-like"/>
    <property type="match status" value="1"/>
</dbReference>
<dbReference type="Proteomes" id="UP000078397">
    <property type="component" value="Unassembled WGS sequence"/>
</dbReference>
<dbReference type="EMBL" id="LSBJ02000005">
    <property type="protein sequence ID" value="OAQ65038.1"/>
    <property type="molecule type" value="Genomic_DNA"/>
</dbReference>
<dbReference type="RefSeq" id="XP_018142352.1">
    <property type="nucleotide sequence ID" value="XM_018285282.1"/>
</dbReference>
<gene>
    <name evidence="3" type="ORF">VFPPC_06214</name>
</gene>
<evidence type="ECO:0000256" key="1">
    <source>
        <dbReference type="ARBA" id="ARBA00006432"/>
    </source>
</evidence>
<evidence type="ECO:0000259" key="2">
    <source>
        <dbReference type="Pfam" id="PF00501"/>
    </source>
</evidence>
<dbReference type="GO" id="GO:0006631">
    <property type="term" value="P:fatty acid metabolic process"/>
    <property type="evidence" value="ECO:0007669"/>
    <property type="project" value="TreeGrafter"/>
</dbReference>
<reference evidence="3 4" key="1">
    <citation type="journal article" date="2016" name="PLoS Pathog.">
        <title>Biosynthesis of antibiotic leucinostatins in bio-control fungus Purpureocillium lilacinum and their inhibition on phytophthora revealed by genome mining.</title>
        <authorList>
            <person name="Wang G."/>
            <person name="Liu Z."/>
            <person name="Lin R."/>
            <person name="Li E."/>
            <person name="Mao Z."/>
            <person name="Ling J."/>
            <person name="Yang Y."/>
            <person name="Yin W.B."/>
            <person name="Xie B."/>
        </authorList>
    </citation>
    <scope>NUCLEOTIDE SEQUENCE [LARGE SCALE GENOMIC DNA]</scope>
    <source>
        <strain evidence="3">170</strain>
    </source>
</reference>
<protein>
    <submittedName>
        <fullName evidence="3">Acetyl-CoA synthetase-like protein</fullName>
    </submittedName>
</protein>
<dbReference type="GO" id="GO:0031956">
    <property type="term" value="F:medium-chain fatty acid-CoA ligase activity"/>
    <property type="evidence" value="ECO:0007669"/>
    <property type="project" value="TreeGrafter"/>
</dbReference>
<feature type="domain" description="AMP-dependent synthetase/ligase" evidence="2">
    <location>
        <begin position="34"/>
        <end position="329"/>
    </location>
</feature>
<proteinExistence type="inferred from homology"/>
<dbReference type="Pfam" id="PF00501">
    <property type="entry name" value="AMP-binding"/>
    <property type="match status" value="1"/>
</dbReference>
<keyword evidence="4" id="KW-1185">Reference proteome</keyword>
<accession>A0A179FID3</accession>
<dbReference type="PANTHER" id="PTHR43201">
    <property type="entry name" value="ACYL-COA SYNTHETASE"/>
    <property type="match status" value="1"/>
</dbReference>